<dbReference type="InterPro" id="IPR003661">
    <property type="entry name" value="HisK_dim/P_dom"/>
</dbReference>
<dbReference type="Pfam" id="PF02518">
    <property type="entry name" value="HATPase_c"/>
    <property type="match status" value="1"/>
</dbReference>
<keyword evidence="7" id="KW-0547">Nucleotide-binding</keyword>
<evidence type="ECO:0000256" key="2">
    <source>
        <dbReference type="ARBA" id="ARBA00012438"/>
    </source>
</evidence>
<organism evidence="7 8">
    <name type="scientific">Luteimonas salinilitoris</name>
    <dbReference type="NCBI Taxonomy" id="3237697"/>
    <lineage>
        <taxon>Bacteria</taxon>
        <taxon>Pseudomonadati</taxon>
        <taxon>Pseudomonadota</taxon>
        <taxon>Gammaproteobacteria</taxon>
        <taxon>Lysobacterales</taxon>
        <taxon>Lysobacteraceae</taxon>
        <taxon>Luteimonas</taxon>
    </lineage>
</organism>
<comment type="caution">
    <text evidence="7">The sequence shown here is derived from an EMBL/GenBank/DDBJ whole genome shotgun (WGS) entry which is preliminary data.</text>
</comment>
<dbReference type="EMBL" id="JBFWIC010000005">
    <property type="protein sequence ID" value="MEZ0474129.1"/>
    <property type="molecule type" value="Genomic_DNA"/>
</dbReference>
<dbReference type="Gene3D" id="1.10.287.130">
    <property type="match status" value="1"/>
</dbReference>
<evidence type="ECO:0000313" key="7">
    <source>
        <dbReference type="EMBL" id="MEZ0474129.1"/>
    </source>
</evidence>
<accession>A0ABV4HN22</accession>
<dbReference type="SMART" id="SM00387">
    <property type="entry name" value="HATPase_c"/>
    <property type="match status" value="1"/>
</dbReference>
<dbReference type="SMART" id="SM00388">
    <property type="entry name" value="HisKA"/>
    <property type="match status" value="1"/>
</dbReference>
<dbReference type="Proteomes" id="UP001566331">
    <property type="component" value="Unassembled WGS sequence"/>
</dbReference>
<evidence type="ECO:0000259" key="6">
    <source>
        <dbReference type="PROSITE" id="PS50109"/>
    </source>
</evidence>
<dbReference type="PROSITE" id="PS50109">
    <property type="entry name" value="HIS_KIN"/>
    <property type="match status" value="1"/>
</dbReference>
<sequence length="258" mass="28607">MSPEPRSDQPADDAETRLQEAAHALRMLRRQQETLAHGISHDLRAPLRAIGSYAQILAAGHADGIDARGRDYLDRICDAAARMEELIEGLLQLSHVARAPLRPEQIDVGLLVEWSAAELQDAEPERDAEVTVQPQLAAFGDERQLKQLFERLLHNAWKFSRERERVRIDVRGERRDDHIVISVGDQGSGFDMRYAERMFEPFQRLHGPEQGGGHGLGLAIAQCIAERHAGRLWAESTPGSGSVFHVELPAAPASRSGA</sequence>
<comment type="catalytic activity">
    <reaction evidence="1">
        <text>ATP + protein L-histidine = ADP + protein N-phospho-L-histidine.</text>
        <dbReference type="EC" id="2.7.13.3"/>
    </reaction>
</comment>
<name>A0ABV4HN22_9GAMM</name>
<keyword evidence="4" id="KW-0808">Transferase</keyword>
<dbReference type="PANTHER" id="PTHR42878:SF15">
    <property type="entry name" value="BACTERIOPHYTOCHROME"/>
    <property type="match status" value="1"/>
</dbReference>
<dbReference type="InterPro" id="IPR036890">
    <property type="entry name" value="HATPase_C_sf"/>
</dbReference>
<dbReference type="Pfam" id="PF00512">
    <property type="entry name" value="HisKA"/>
    <property type="match status" value="1"/>
</dbReference>
<dbReference type="Gene3D" id="3.30.565.10">
    <property type="entry name" value="Histidine kinase-like ATPase, C-terminal domain"/>
    <property type="match status" value="1"/>
</dbReference>
<proteinExistence type="predicted"/>
<evidence type="ECO:0000256" key="5">
    <source>
        <dbReference type="ARBA" id="ARBA00022777"/>
    </source>
</evidence>
<dbReference type="RefSeq" id="WP_370564122.1">
    <property type="nucleotide sequence ID" value="NZ_JBFWIB010000006.1"/>
</dbReference>
<evidence type="ECO:0000256" key="3">
    <source>
        <dbReference type="ARBA" id="ARBA00022553"/>
    </source>
</evidence>
<protein>
    <recommendedName>
        <fullName evidence="2">histidine kinase</fullName>
        <ecNumber evidence="2">2.7.13.3</ecNumber>
    </recommendedName>
</protein>
<keyword evidence="3" id="KW-0597">Phosphoprotein</keyword>
<dbReference type="InterPro" id="IPR004358">
    <property type="entry name" value="Sig_transdc_His_kin-like_C"/>
</dbReference>
<dbReference type="CDD" id="cd00082">
    <property type="entry name" value="HisKA"/>
    <property type="match status" value="1"/>
</dbReference>
<dbReference type="PANTHER" id="PTHR42878">
    <property type="entry name" value="TWO-COMPONENT HISTIDINE KINASE"/>
    <property type="match status" value="1"/>
</dbReference>
<dbReference type="InterPro" id="IPR050351">
    <property type="entry name" value="BphY/WalK/GraS-like"/>
</dbReference>
<keyword evidence="8" id="KW-1185">Reference proteome</keyword>
<evidence type="ECO:0000313" key="8">
    <source>
        <dbReference type="Proteomes" id="UP001566331"/>
    </source>
</evidence>
<keyword evidence="5" id="KW-0418">Kinase</keyword>
<dbReference type="SUPFAM" id="SSF47384">
    <property type="entry name" value="Homodimeric domain of signal transducing histidine kinase"/>
    <property type="match status" value="1"/>
</dbReference>
<dbReference type="EC" id="2.7.13.3" evidence="2"/>
<evidence type="ECO:0000256" key="4">
    <source>
        <dbReference type="ARBA" id="ARBA00022679"/>
    </source>
</evidence>
<reference evidence="7 8" key="1">
    <citation type="submission" date="2024-07" db="EMBL/GenBank/DDBJ databases">
        <title>Luteimonas salilacus sp. nov., isolated from the shore soil of Salt Lake in Tibet of China.</title>
        <authorList>
            <person name="Zhang X."/>
            <person name="Li A."/>
        </authorList>
    </citation>
    <scope>NUCLEOTIDE SEQUENCE [LARGE SCALE GENOMIC DNA]</scope>
    <source>
        <strain evidence="7 8">B3-2-R+30</strain>
    </source>
</reference>
<dbReference type="InterPro" id="IPR005467">
    <property type="entry name" value="His_kinase_dom"/>
</dbReference>
<dbReference type="SUPFAM" id="SSF55874">
    <property type="entry name" value="ATPase domain of HSP90 chaperone/DNA topoisomerase II/histidine kinase"/>
    <property type="match status" value="1"/>
</dbReference>
<dbReference type="GO" id="GO:0005524">
    <property type="term" value="F:ATP binding"/>
    <property type="evidence" value="ECO:0007669"/>
    <property type="project" value="UniProtKB-KW"/>
</dbReference>
<evidence type="ECO:0000256" key="1">
    <source>
        <dbReference type="ARBA" id="ARBA00000085"/>
    </source>
</evidence>
<keyword evidence="7" id="KW-0067">ATP-binding</keyword>
<dbReference type="InterPro" id="IPR003594">
    <property type="entry name" value="HATPase_dom"/>
</dbReference>
<feature type="domain" description="Histidine kinase" evidence="6">
    <location>
        <begin position="38"/>
        <end position="252"/>
    </location>
</feature>
<dbReference type="InterPro" id="IPR036097">
    <property type="entry name" value="HisK_dim/P_sf"/>
</dbReference>
<dbReference type="PRINTS" id="PR00344">
    <property type="entry name" value="BCTRLSENSOR"/>
</dbReference>
<gene>
    <name evidence="7" type="ORF">AB6713_05795</name>
</gene>